<dbReference type="EMBL" id="CP017148">
    <property type="protein sequence ID" value="AOO84999.1"/>
    <property type="molecule type" value="Genomic_DNA"/>
</dbReference>
<accession>A0A1D7UCA6</accession>
<dbReference type="KEGG" id="bvv:BHK69_30235"/>
<organism evidence="1 2">
    <name type="scientific">Bosea vaviloviae</name>
    <dbReference type="NCBI Taxonomy" id="1526658"/>
    <lineage>
        <taxon>Bacteria</taxon>
        <taxon>Pseudomonadati</taxon>
        <taxon>Pseudomonadota</taxon>
        <taxon>Alphaproteobacteria</taxon>
        <taxon>Hyphomicrobiales</taxon>
        <taxon>Boseaceae</taxon>
        <taxon>Bosea</taxon>
    </lineage>
</organism>
<geneLocation type="plasmid" evidence="1 2">
    <name>unnamed1</name>
</geneLocation>
<evidence type="ECO:0000313" key="2">
    <source>
        <dbReference type="Proteomes" id="UP000094969"/>
    </source>
</evidence>
<proteinExistence type="predicted"/>
<gene>
    <name evidence="1" type="ORF">BHK69_30235</name>
</gene>
<protein>
    <submittedName>
        <fullName evidence="1">Uncharacterized protein</fullName>
    </submittedName>
</protein>
<dbReference type="RefSeq" id="WP_069694182.1">
    <property type="nucleotide sequence ID" value="NZ_CP017148.1"/>
</dbReference>
<keyword evidence="1" id="KW-0614">Plasmid</keyword>
<dbReference type="Proteomes" id="UP000094969">
    <property type="component" value="Plasmid unnamed1"/>
</dbReference>
<name>A0A1D7UCA6_9HYPH</name>
<dbReference type="OrthoDB" id="7375416at2"/>
<reference evidence="1 2" key="1">
    <citation type="journal article" date="2015" name="Antonie Van Leeuwenhoek">
        <title>Bosea vaviloviae sp. nov., a new species of slow-growing rhizobia isolated from nodules of the relict species Vavilovia formosa (Stev.) Fed.</title>
        <authorList>
            <person name="Safronova V.I."/>
            <person name="Kuznetsova I.G."/>
            <person name="Sazanova A.L."/>
            <person name="Kimeklis A.K."/>
            <person name="Belimov A.A."/>
            <person name="Andronov E.E."/>
            <person name="Pinaev A.G."/>
            <person name="Chizhevskaya E.P."/>
            <person name="Pukhaev A.R."/>
            <person name="Popov K.P."/>
            <person name="Willems A."/>
            <person name="Tikhonovich I.A."/>
        </authorList>
    </citation>
    <scope>NUCLEOTIDE SEQUENCE [LARGE SCALE GENOMIC DNA]</scope>
    <source>
        <strain evidence="1 2">Vaf18</strain>
        <plasmid evidence="1">unnamed1</plasmid>
    </source>
</reference>
<evidence type="ECO:0000313" key="1">
    <source>
        <dbReference type="EMBL" id="AOO84999.1"/>
    </source>
</evidence>
<sequence>MPLFTVETTYHLPVYRQRIYDAPSAEAACRLAIADEGWGDGQEDVDTSGETYVTDIWEGGEADAGPAIPVPKCFGELVQRKADLFDALLALLKEPAQPMGLSRHDFERWLPRALAAIGSADAITAGNEVQRERS</sequence>
<keyword evidence="2" id="KW-1185">Reference proteome</keyword>
<dbReference type="AlphaFoldDB" id="A0A1D7UCA6"/>